<keyword evidence="1 4" id="KW-0349">Heme</keyword>
<feature type="transmembrane region" description="Helical" evidence="5">
    <location>
        <begin position="284"/>
        <end position="303"/>
    </location>
</feature>
<evidence type="ECO:0000256" key="4">
    <source>
        <dbReference type="PROSITE-ProRule" id="PRU00433"/>
    </source>
</evidence>
<evidence type="ECO:0000256" key="1">
    <source>
        <dbReference type="ARBA" id="ARBA00022617"/>
    </source>
</evidence>
<dbReference type="InterPro" id="IPR036909">
    <property type="entry name" value="Cyt_c-like_dom_sf"/>
</dbReference>
<keyword evidence="5" id="KW-0812">Transmembrane</keyword>
<organism evidence="7 8">
    <name type="scientific">Rugamonas apoptosis</name>
    <dbReference type="NCBI Taxonomy" id="2758570"/>
    <lineage>
        <taxon>Bacteria</taxon>
        <taxon>Pseudomonadati</taxon>
        <taxon>Pseudomonadota</taxon>
        <taxon>Betaproteobacteria</taxon>
        <taxon>Burkholderiales</taxon>
        <taxon>Oxalobacteraceae</taxon>
        <taxon>Telluria group</taxon>
        <taxon>Rugamonas</taxon>
    </lineage>
</organism>
<dbReference type="GO" id="GO:0009055">
    <property type="term" value="F:electron transfer activity"/>
    <property type="evidence" value="ECO:0007669"/>
    <property type="project" value="InterPro"/>
</dbReference>
<feature type="transmembrane region" description="Helical" evidence="5">
    <location>
        <begin position="232"/>
        <end position="249"/>
    </location>
</feature>
<reference evidence="7 8" key="1">
    <citation type="submission" date="2020-07" db="EMBL/GenBank/DDBJ databases">
        <title>Novel species isolated from subtropical streams in China.</title>
        <authorList>
            <person name="Lu H."/>
        </authorList>
    </citation>
    <scope>NUCLEOTIDE SEQUENCE [LARGE SCALE GENOMIC DNA]</scope>
    <source>
        <strain evidence="7 8">LX47W</strain>
    </source>
</reference>
<keyword evidence="8" id="KW-1185">Reference proteome</keyword>
<dbReference type="GO" id="GO:0020037">
    <property type="term" value="F:heme binding"/>
    <property type="evidence" value="ECO:0007669"/>
    <property type="project" value="InterPro"/>
</dbReference>
<dbReference type="RefSeq" id="WP_182153212.1">
    <property type="nucleotide sequence ID" value="NZ_JACEZU010000004.1"/>
</dbReference>
<evidence type="ECO:0000259" key="6">
    <source>
        <dbReference type="PROSITE" id="PS51007"/>
    </source>
</evidence>
<evidence type="ECO:0000256" key="3">
    <source>
        <dbReference type="ARBA" id="ARBA00023004"/>
    </source>
</evidence>
<evidence type="ECO:0000256" key="5">
    <source>
        <dbReference type="SAM" id="Phobius"/>
    </source>
</evidence>
<name>A0A7W2IKG2_9BURK</name>
<proteinExistence type="predicted"/>
<feature type="transmembrane region" description="Helical" evidence="5">
    <location>
        <begin position="17"/>
        <end position="35"/>
    </location>
</feature>
<dbReference type="EMBL" id="JACEZU010000004">
    <property type="protein sequence ID" value="MBA5687362.1"/>
    <property type="molecule type" value="Genomic_DNA"/>
</dbReference>
<feature type="transmembrane region" description="Helical" evidence="5">
    <location>
        <begin position="255"/>
        <end position="275"/>
    </location>
</feature>
<evidence type="ECO:0000313" key="8">
    <source>
        <dbReference type="Proteomes" id="UP000573499"/>
    </source>
</evidence>
<dbReference type="Proteomes" id="UP000573499">
    <property type="component" value="Unassembled WGS sequence"/>
</dbReference>
<evidence type="ECO:0000313" key="7">
    <source>
        <dbReference type="EMBL" id="MBA5687362.1"/>
    </source>
</evidence>
<protein>
    <submittedName>
        <fullName evidence="7">Urate hydroxylase PuuD</fullName>
    </submittedName>
</protein>
<feature type="transmembrane region" description="Helical" evidence="5">
    <location>
        <begin position="91"/>
        <end position="114"/>
    </location>
</feature>
<keyword evidence="3 4" id="KW-0408">Iron</keyword>
<dbReference type="AlphaFoldDB" id="A0A7W2IKG2"/>
<feature type="transmembrane region" description="Helical" evidence="5">
    <location>
        <begin position="156"/>
        <end position="175"/>
    </location>
</feature>
<keyword evidence="5" id="KW-1133">Transmembrane helix</keyword>
<dbReference type="InterPro" id="IPR010389">
    <property type="entry name" value="Urate_ox_N"/>
</dbReference>
<accession>A0A7W2IKG2</accession>
<dbReference type="PROSITE" id="PS51007">
    <property type="entry name" value="CYTC"/>
    <property type="match status" value="1"/>
</dbReference>
<evidence type="ECO:0000256" key="2">
    <source>
        <dbReference type="ARBA" id="ARBA00022723"/>
    </source>
</evidence>
<dbReference type="Pfam" id="PF06181">
    <property type="entry name" value="Urate_ox_N"/>
    <property type="match status" value="1"/>
</dbReference>
<keyword evidence="2 4" id="KW-0479">Metal-binding</keyword>
<comment type="caution">
    <text evidence="7">The sequence shown here is derived from an EMBL/GenBank/DDBJ whole genome shotgun (WGS) entry which is preliminary data.</text>
</comment>
<feature type="domain" description="Cytochrome c" evidence="6">
    <location>
        <begin position="320"/>
        <end position="412"/>
    </location>
</feature>
<gene>
    <name evidence="7" type="ORF">H3H39_09925</name>
</gene>
<sequence length="413" mass="44848">MELLAYGVDWLNLMVRWLHLITGIAWIGASFYFVWLDNSIRPPKPGSDLAKKGVSGELWAVHGGGFYNPQKYLVSPAELPSDLHWFKWEAYATWLSGFSLLFIVYYFNASAMMIDKSVADLSQGQAIAVGLGSLLFGWIVYDGLCRSPLGKREGLLAIVMYVFIVAMAYILTHFLSGRAAYIHVGAMIGTMMVGNVLMLIIPGQRKLVQAMERGESPDPIHGKKAKQRSVHNNYFTLPVLLIMISNHYAMTYSHAYSWALLGAIIAAGVLIRHFFNLRHHGRTAWGFPAAGCAILLAVAIVIAPHPVARAAQVAQGGVSGDEHAGAVAAPEFGRVQAIINQRCVSCHSATPTQPGFATAPAGIMLNTPEQIHQNAAKVNQQAVVLKAMPIGNMTNITPEERAEIGAWFAAGAN</sequence>
<keyword evidence="5" id="KW-0472">Membrane</keyword>
<dbReference type="GO" id="GO:0046872">
    <property type="term" value="F:metal ion binding"/>
    <property type="evidence" value="ECO:0007669"/>
    <property type="project" value="UniProtKB-KW"/>
</dbReference>
<feature type="transmembrane region" description="Helical" evidence="5">
    <location>
        <begin position="181"/>
        <end position="201"/>
    </location>
</feature>
<feature type="transmembrane region" description="Helical" evidence="5">
    <location>
        <begin position="126"/>
        <end position="144"/>
    </location>
</feature>
<dbReference type="InterPro" id="IPR009056">
    <property type="entry name" value="Cyt_c-like_dom"/>
</dbReference>
<dbReference type="SUPFAM" id="SSF46626">
    <property type="entry name" value="Cytochrome c"/>
    <property type="match status" value="1"/>
</dbReference>